<organism evidence="2 3">
    <name type="scientific">Salinimonas marina</name>
    <dbReference type="NCBI Taxonomy" id="2785918"/>
    <lineage>
        <taxon>Bacteria</taxon>
        <taxon>Pseudomonadati</taxon>
        <taxon>Pseudomonadota</taxon>
        <taxon>Gammaproteobacteria</taxon>
        <taxon>Alteromonadales</taxon>
        <taxon>Alteromonadaceae</taxon>
        <taxon>Alteromonas/Salinimonas group</taxon>
        <taxon>Salinimonas</taxon>
    </lineage>
</organism>
<evidence type="ECO:0000313" key="2">
    <source>
        <dbReference type="EMBL" id="QPG05400.1"/>
    </source>
</evidence>
<keyword evidence="3" id="KW-1185">Reference proteome</keyword>
<dbReference type="AlphaFoldDB" id="A0A7S9DWY8"/>
<dbReference type="EMBL" id="CP064795">
    <property type="protein sequence ID" value="QPG05400.1"/>
    <property type="molecule type" value="Genomic_DNA"/>
</dbReference>
<evidence type="ECO:0000313" key="3">
    <source>
        <dbReference type="Proteomes" id="UP000595095"/>
    </source>
</evidence>
<protein>
    <submittedName>
        <fullName evidence="2">Uncharacterized protein</fullName>
    </submittedName>
</protein>
<sequence>MAIYSALLCCSLGAGSLYIGWRQSKRWLGGLAVLCWLASMMLFDYTTGWQYALVYTLFLPAILVWMAIIYQATTKPLQRQLPRPRALDTSLRRTGNNLLIAAVVLVAELLFSLVICLAIARLLPIAYSGQLALCIVLQPVLWALMAYHFLAIGQSLRILAFHSTLALVFGALLLL</sequence>
<dbReference type="Proteomes" id="UP000595095">
    <property type="component" value="Chromosome"/>
</dbReference>
<gene>
    <name evidence="2" type="ORF">IT774_15065</name>
</gene>
<evidence type="ECO:0000256" key="1">
    <source>
        <dbReference type="SAM" id="Phobius"/>
    </source>
</evidence>
<accession>A0A7S9DWY8</accession>
<feature type="transmembrane region" description="Helical" evidence="1">
    <location>
        <begin position="27"/>
        <end position="45"/>
    </location>
</feature>
<name>A0A7S9DWY8_9ALTE</name>
<keyword evidence="1" id="KW-1133">Transmembrane helix</keyword>
<feature type="transmembrane region" description="Helical" evidence="1">
    <location>
        <begin position="131"/>
        <end position="150"/>
    </location>
</feature>
<feature type="transmembrane region" description="Helical" evidence="1">
    <location>
        <begin position="156"/>
        <end position="174"/>
    </location>
</feature>
<dbReference type="RefSeq" id="WP_195810490.1">
    <property type="nucleotide sequence ID" value="NZ_CP064795.1"/>
</dbReference>
<keyword evidence="1" id="KW-0472">Membrane</keyword>
<reference evidence="2 3" key="1">
    <citation type="submission" date="2020-11" db="EMBL/GenBank/DDBJ databases">
        <title>Complete genome sequence for Salinimonas sp. strain G2-b.</title>
        <authorList>
            <person name="Park S.-J."/>
        </authorList>
    </citation>
    <scope>NUCLEOTIDE SEQUENCE [LARGE SCALE GENOMIC DNA]</scope>
    <source>
        <strain evidence="2 3">G2-b</strain>
    </source>
</reference>
<feature type="transmembrane region" description="Helical" evidence="1">
    <location>
        <begin position="52"/>
        <end position="72"/>
    </location>
</feature>
<proteinExistence type="predicted"/>
<feature type="transmembrane region" description="Helical" evidence="1">
    <location>
        <begin position="98"/>
        <end position="119"/>
    </location>
</feature>
<keyword evidence="1" id="KW-0812">Transmembrane</keyword>
<dbReference type="KEGG" id="smaa:IT774_15065"/>